<dbReference type="HOGENOM" id="CLU_044951_1_0_4"/>
<keyword evidence="3" id="KW-1185">Reference proteome</keyword>
<evidence type="ECO:0000259" key="1">
    <source>
        <dbReference type="PROSITE" id="PS51833"/>
    </source>
</evidence>
<dbReference type="EMBL" id="CP000116">
    <property type="protein sequence ID" value="AAZ98112.1"/>
    <property type="molecule type" value="Genomic_DNA"/>
</dbReference>
<dbReference type="Gene3D" id="1.10.3210.10">
    <property type="entry name" value="Hypothetical protein af1432"/>
    <property type="match status" value="1"/>
</dbReference>
<organism evidence="2 3">
    <name type="scientific">Thiobacillus denitrificans (strain ATCC 25259 / T1)</name>
    <dbReference type="NCBI Taxonomy" id="292415"/>
    <lineage>
        <taxon>Bacteria</taxon>
        <taxon>Pseudomonadati</taxon>
        <taxon>Pseudomonadota</taxon>
        <taxon>Betaproteobacteria</taxon>
        <taxon>Nitrosomonadales</taxon>
        <taxon>Thiobacillaceae</taxon>
        <taxon>Thiobacillus</taxon>
    </lineage>
</organism>
<name>Q3SGY1_THIDA</name>
<dbReference type="KEGG" id="tbd:Tbd_2159"/>
<dbReference type="InterPro" id="IPR052340">
    <property type="entry name" value="RNase_Y/CdgJ"/>
</dbReference>
<dbReference type="RefSeq" id="WP_011312671.1">
    <property type="nucleotide sequence ID" value="NC_007404.1"/>
</dbReference>
<dbReference type="Proteomes" id="UP000008291">
    <property type="component" value="Chromosome"/>
</dbReference>
<evidence type="ECO:0000313" key="3">
    <source>
        <dbReference type="Proteomes" id="UP000008291"/>
    </source>
</evidence>
<sequence>MKSLTGRGSILDRLIRALGGTGRVRKEVERSGLFASRTQEAAFRKLEAAAPLVTEAHHAPVPVVTHSSTPLALNSPSIVRREAILGRNTRVAGYVFSLVYQANARVQASSVSVQRLYDQVLLRNLQAIGIRRLLEHRLAFIDVSASSLETPVVEEMPAQGTVYLFGANDGLARPHNATLARLRAKGYRIGLRSRGATPMPGLDQLDFLLIDIAAGDLPSIRDQMQAAVARAPKIRFVAANVQTQEEYRACAGLPFSYYQGPFITSREQLDGPVVDAGRARILEVLNALRGDAEVGELAALIKQNLALSYKLLRYINSPGMGLSRTIVAPEPALLVLGRQKLYRWLAILLFTSGKTPGLDWAVMENALVRARLAELLAECTGDLTPGERDELFVAGMFSLLDVVLSAPLDAVLQKVKLPAPVSDALLEREGKYAPYLALAIACEESDDLNIATLAQGIGLDMWRVNSFHLDAMLWAQQIGD</sequence>
<reference evidence="2 3" key="1">
    <citation type="journal article" date="2006" name="J. Bacteriol.">
        <title>The genome sequence of the obligately chemolithoautotrophic, facultatively anaerobic bacterium Thiobacillus denitrificans.</title>
        <authorList>
            <person name="Beller H.R."/>
            <person name="Chain P.S."/>
            <person name="Letain T.E."/>
            <person name="Chakicherla A."/>
            <person name="Larimer F.W."/>
            <person name="Richardson P.M."/>
            <person name="Coleman M.A."/>
            <person name="Wood A.P."/>
            <person name="Kelly D.P."/>
        </authorList>
    </citation>
    <scope>NUCLEOTIDE SEQUENCE [LARGE SCALE GENOMIC DNA]</scope>
    <source>
        <strain evidence="2 3">ATCC 25259</strain>
    </source>
</reference>
<feature type="domain" description="HDOD" evidence="1">
    <location>
        <begin position="271"/>
        <end position="463"/>
    </location>
</feature>
<dbReference type="SUPFAM" id="SSF109604">
    <property type="entry name" value="HD-domain/PDEase-like"/>
    <property type="match status" value="1"/>
</dbReference>
<dbReference type="SUPFAM" id="SSF141868">
    <property type="entry name" value="EAL domain-like"/>
    <property type="match status" value="1"/>
</dbReference>
<evidence type="ECO:0000313" key="2">
    <source>
        <dbReference type="EMBL" id="AAZ98112.1"/>
    </source>
</evidence>
<dbReference type="AlphaFoldDB" id="Q3SGY1"/>
<dbReference type="PANTHER" id="PTHR33525:SF4">
    <property type="entry name" value="CYCLIC DI-GMP PHOSPHODIESTERASE CDGJ"/>
    <property type="match status" value="1"/>
</dbReference>
<accession>Q3SGY1</accession>
<dbReference type="Pfam" id="PF08668">
    <property type="entry name" value="HDOD"/>
    <property type="match status" value="1"/>
</dbReference>
<dbReference type="PANTHER" id="PTHR33525">
    <property type="match status" value="1"/>
</dbReference>
<dbReference type="InterPro" id="IPR013976">
    <property type="entry name" value="HDOD"/>
</dbReference>
<protein>
    <submittedName>
        <fullName evidence="2">Predicted signal transduction protein containing EAL and modified HD-GYP domains</fullName>
    </submittedName>
</protein>
<dbReference type="STRING" id="292415.Tbd_2159"/>
<proteinExistence type="predicted"/>
<dbReference type="PROSITE" id="PS51833">
    <property type="entry name" value="HDOD"/>
    <property type="match status" value="1"/>
</dbReference>
<dbReference type="eggNOG" id="COG3434">
    <property type="taxonomic scope" value="Bacteria"/>
</dbReference>
<dbReference type="InterPro" id="IPR035919">
    <property type="entry name" value="EAL_sf"/>
</dbReference>
<gene>
    <name evidence="2" type="ordered locus">Tbd_2159</name>
</gene>